<reference evidence="4 5" key="1">
    <citation type="journal article" date="2018" name="Biotechnol. Biofuels">
        <title>Integrative visual omics of the white-rot fungus Polyporus brumalis exposes the biotechnological potential of its oxidative enzymes for delignifying raw plant biomass.</title>
        <authorList>
            <person name="Miyauchi S."/>
            <person name="Rancon A."/>
            <person name="Drula E."/>
            <person name="Hage H."/>
            <person name="Chaduli D."/>
            <person name="Favel A."/>
            <person name="Grisel S."/>
            <person name="Henrissat B."/>
            <person name="Herpoel-Gimbert I."/>
            <person name="Ruiz-Duenas F.J."/>
            <person name="Chevret D."/>
            <person name="Hainaut M."/>
            <person name="Lin J."/>
            <person name="Wang M."/>
            <person name="Pangilinan J."/>
            <person name="Lipzen A."/>
            <person name="Lesage-Meessen L."/>
            <person name="Navarro D."/>
            <person name="Riley R."/>
            <person name="Grigoriev I.V."/>
            <person name="Zhou S."/>
            <person name="Raouche S."/>
            <person name="Rosso M.N."/>
        </authorList>
    </citation>
    <scope>NUCLEOTIDE SEQUENCE [LARGE SCALE GENOMIC DNA]</scope>
    <source>
        <strain evidence="4 5">BRFM 1820</strain>
    </source>
</reference>
<evidence type="ECO:0000313" key="5">
    <source>
        <dbReference type="Proteomes" id="UP000256964"/>
    </source>
</evidence>
<keyword evidence="5" id="KW-1185">Reference proteome</keyword>
<dbReference type="GO" id="GO:0016616">
    <property type="term" value="F:oxidoreductase activity, acting on the CH-OH group of donors, NAD or NADP as acceptor"/>
    <property type="evidence" value="ECO:0007669"/>
    <property type="project" value="TreeGrafter"/>
</dbReference>
<comment type="similarity">
    <text evidence="2">Belongs to the NAD(P)-dependent epimerase/dehydratase family. Dihydroflavonol-4-reductase subfamily.</text>
</comment>
<evidence type="ECO:0000313" key="4">
    <source>
        <dbReference type="EMBL" id="RDX51304.1"/>
    </source>
</evidence>
<evidence type="ECO:0000259" key="3">
    <source>
        <dbReference type="Pfam" id="PF01370"/>
    </source>
</evidence>
<dbReference type="STRING" id="139420.A0A371DFI6"/>
<proteinExistence type="inferred from homology"/>
<sequence length="331" mass="35797">MSVNPPALVLVTGASGYIASHIIAQLLEAGYRVRGTARGAKLDAIREHYKSNPNFEAVQIDDIDFSSALQAGKAAPVEQLQGAIEGTLHVLREALAAGVHKVVVTSSWAAVLDPSHKDAFTGITFTEKNYGQATREDLINGNHNPLYTYCGTKILAEQAAWKFAEEHPEIDLATINPPFLYGAYAANPGQGPASLGSNILLYQLIAGKPGRPLPPQVPPAYCHVKDAARAHLLALKLPKLPAGADVRDKRFLVTAPEPALWTETVRYIAEKHPELKDRLPMLENAPPLPGPLSTTDTTRAREVLGITEYVGLAETVDETIQALLELEKSWK</sequence>
<protein>
    <submittedName>
        <fullName evidence="4">NAD-P-binding protein</fullName>
    </submittedName>
</protein>
<dbReference type="OrthoDB" id="2735536at2759"/>
<accession>A0A371DFI6</accession>
<dbReference type="Proteomes" id="UP000256964">
    <property type="component" value="Unassembled WGS sequence"/>
</dbReference>
<keyword evidence="1" id="KW-0560">Oxidoreductase</keyword>
<dbReference type="InterPro" id="IPR001509">
    <property type="entry name" value="Epimerase_deHydtase"/>
</dbReference>
<evidence type="ECO:0000256" key="1">
    <source>
        <dbReference type="ARBA" id="ARBA00023002"/>
    </source>
</evidence>
<dbReference type="PANTHER" id="PTHR10366:SF564">
    <property type="entry name" value="STEROL-4-ALPHA-CARBOXYLATE 3-DEHYDROGENASE, DECARBOXYLATING"/>
    <property type="match status" value="1"/>
</dbReference>
<feature type="domain" description="NAD-dependent epimerase/dehydratase" evidence="3">
    <location>
        <begin position="9"/>
        <end position="238"/>
    </location>
</feature>
<dbReference type="PANTHER" id="PTHR10366">
    <property type="entry name" value="NAD DEPENDENT EPIMERASE/DEHYDRATASE"/>
    <property type="match status" value="1"/>
</dbReference>
<evidence type="ECO:0000256" key="2">
    <source>
        <dbReference type="ARBA" id="ARBA00023445"/>
    </source>
</evidence>
<dbReference type="Pfam" id="PF01370">
    <property type="entry name" value="Epimerase"/>
    <property type="match status" value="1"/>
</dbReference>
<dbReference type="InterPro" id="IPR050425">
    <property type="entry name" value="NAD(P)_dehydrat-like"/>
</dbReference>
<gene>
    <name evidence="4" type="ORF">OH76DRAFT_1555051</name>
</gene>
<name>A0A371DFI6_9APHY</name>
<organism evidence="4 5">
    <name type="scientific">Lentinus brumalis</name>
    <dbReference type="NCBI Taxonomy" id="2498619"/>
    <lineage>
        <taxon>Eukaryota</taxon>
        <taxon>Fungi</taxon>
        <taxon>Dikarya</taxon>
        <taxon>Basidiomycota</taxon>
        <taxon>Agaricomycotina</taxon>
        <taxon>Agaricomycetes</taxon>
        <taxon>Polyporales</taxon>
        <taxon>Polyporaceae</taxon>
        <taxon>Lentinus</taxon>
    </lineage>
</organism>
<dbReference type="InterPro" id="IPR036291">
    <property type="entry name" value="NAD(P)-bd_dom_sf"/>
</dbReference>
<dbReference type="Gene3D" id="3.40.50.720">
    <property type="entry name" value="NAD(P)-binding Rossmann-like Domain"/>
    <property type="match status" value="1"/>
</dbReference>
<dbReference type="EMBL" id="KZ857395">
    <property type="protein sequence ID" value="RDX51304.1"/>
    <property type="molecule type" value="Genomic_DNA"/>
</dbReference>
<dbReference type="AlphaFoldDB" id="A0A371DFI6"/>
<dbReference type="SUPFAM" id="SSF51735">
    <property type="entry name" value="NAD(P)-binding Rossmann-fold domains"/>
    <property type="match status" value="1"/>
</dbReference>